<comment type="similarity">
    <text evidence="2">Belongs to the acyltransferase 3 family.</text>
</comment>
<feature type="transmembrane region" description="Helical" evidence="7">
    <location>
        <begin position="52"/>
        <end position="70"/>
    </location>
</feature>
<evidence type="ECO:0000313" key="10">
    <source>
        <dbReference type="Proteomes" id="UP001601058"/>
    </source>
</evidence>
<comment type="caution">
    <text evidence="9">The sequence shown here is derived from an EMBL/GenBank/DDBJ whole genome shotgun (WGS) entry which is preliminary data.</text>
</comment>
<dbReference type="RefSeq" id="WP_389218462.1">
    <property type="nucleotide sequence ID" value="NZ_JBIACJ010000004.1"/>
</dbReference>
<dbReference type="Pfam" id="PF01757">
    <property type="entry name" value="Acyl_transf_3"/>
    <property type="match status" value="1"/>
</dbReference>
<accession>A0ABW6JX81</accession>
<feature type="transmembrane region" description="Helical" evidence="7">
    <location>
        <begin position="138"/>
        <end position="158"/>
    </location>
</feature>
<organism evidence="9 10">
    <name type="scientific">Cytobacillus mangrovibacter</name>
    <dbReference type="NCBI Taxonomy" id="3299024"/>
    <lineage>
        <taxon>Bacteria</taxon>
        <taxon>Bacillati</taxon>
        <taxon>Bacillota</taxon>
        <taxon>Bacilli</taxon>
        <taxon>Bacillales</taxon>
        <taxon>Bacillaceae</taxon>
        <taxon>Cytobacillus</taxon>
    </lineage>
</organism>
<feature type="transmembrane region" description="Helical" evidence="7">
    <location>
        <begin position="170"/>
        <end position="189"/>
    </location>
</feature>
<protein>
    <submittedName>
        <fullName evidence="9">Acyltransferase</fullName>
    </submittedName>
</protein>
<evidence type="ECO:0000256" key="3">
    <source>
        <dbReference type="ARBA" id="ARBA00022475"/>
    </source>
</evidence>
<evidence type="ECO:0000259" key="8">
    <source>
        <dbReference type="Pfam" id="PF01757"/>
    </source>
</evidence>
<keyword evidence="4 7" id="KW-0812">Transmembrane</keyword>
<evidence type="ECO:0000256" key="1">
    <source>
        <dbReference type="ARBA" id="ARBA00004651"/>
    </source>
</evidence>
<comment type="subcellular location">
    <subcellularLocation>
        <location evidence="1">Cell membrane</location>
        <topology evidence="1">Multi-pass membrane protein</topology>
    </subcellularLocation>
</comment>
<dbReference type="InterPro" id="IPR002656">
    <property type="entry name" value="Acyl_transf_3_dom"/>
</dbReference>
<reference evidence="9 10" key="1">
    <citation type="submission" date="2024-08" db="EMBL/GenBank/DDBJ databases">
        <title>Two novel Cytobacillus novel species.</title>
        <authorList>
            <person name="Liu G."/>
        </authorList>
    </citation>
    <scope>NUCLEOTIDE SEQUENCE [LARGE SCALE GENOMIC DNA]</scope>
    <source>
        <strain evidence="9 10">FJAT-53684</strain>
    </source>
</reference>
<evidence type="ECO:0000256" key="2">
    <source>
        <dbReference type="ARBA" id="ARBA00007400"/>
    </source>
</evidence>
<keyword evidence="9" id="KW-0808">Transferase</keyword>
<feature type="transmembrane region" description="Helical" evidence="7">
    <location>
        <begin position="226"/>
        <end position="247"/>
    </location>
</feature>
<dbReference type="PANTHER" id="PTHR40074">
    <property type="entry name" value="O-ACETYLTRANSFERASE WECH"/>
    <property type="match status" value="1"/>
</dbReference>
<dbReference type="Proteomes" id="UP001601058">
    <property type="component" value="Unassembled WGS sequence"/>
</dbReference>
<keyword evidence="10" id="KW-1185">Reference proteome</keyword>
<evidence type="ECO:0000256" key="6">
    <source>
        <dbReference type="ARBA" id="ARBA00023136"/>
    </source>
</evidence>
<feature type="transmembrane region" description="Helical" evidence="7">
    <location>
        <begin position="299"/>
        <end position="320"/>
    </location>
</feature>
<proteinExistence type="inferred from homology"/>
<feature type="transmembrane region" description="Helical" evidence="7">
    <location>
        <begin position="195"/>
        <end position="214"/>
    </location>
</feature>
<sequence>MKRGHIHELNVTRALAIIAVLLIHSTSSTVTNLDSDSNFFLFYVVLNIASKFAVPAFIFLSGLVLFYNYMNKAMTKETILTFYRKRLAQIAVPYLFFSVFYYMITSYMISGSAKTAIMSIFTIEFLNRLLIGKAYTHLYFIFIMIQFYIMLPFILILLKKVPRLSRHLIWIGFVIQWIFIYVNATYWQYPYKGSISLSYMFFFLTGAFIGIYYEKCIQFLKLTKQSIHMWVIGLWGLWIAATAYNIYLYYYVFADQIYLTNSKIYELVWEIQSITASIILLQVSYWIYHTWNKRMVHSLDMLGILSFGVFLFHPFLLLIYRKIDVGGNILMFHVWSLGGFVFSLVVSWIVVYIAGRYFKYHWIAFGPIPVKPKK</sequence>
<evidence type="ECO:0000256" key="4">
    <source>
        <dbReference type="ARBA" id="ARBA00022692"/>
    </source>
</evidence>
<evidence type="ECO:0000256" key="5">
    <source>
        <dbReference type="ARBA" id="ARBA00022989"/>
    </source>
</evidence>
<feature type="transmembrane region" description="Helical" evidence="7">
    <location>
        <begin position="332"/>
        <end position="354"/>
    </location>
</feature>
<keyword evidence="6 7" id="KW-0472">Membrane</keyword>
<keyword evidence="3" id="KW-1003">Cell membrane</keyword>
<evidence type="ECO:0000313" key="9">
    <source>
        <dbReference type="EMBL" id="MFE8696451.1"/>
    </source>
</evidence>
<dbReference type="GO" id="GO:0016746">
    <property type="term" value="F:acyltransferase activity"/>
    <property type="evidence" value="ECO:0007669"/>
    <property type="project" value="UniProtKB-KW"/>
</dbReference>
<dbReference type="EMBL" id="JBIACJ010000004">
    <property type="protein sequence ID" value="MFE8696451.1"/>
    <property type="molecule type" value="Genomic_DNA"/>
</dbReference>
<evidence type="ECO:0000256" key="7">
    <source>
        <dbReference type="SAM" id="Phobius"/>
    </source>
</evidence>
<gene>
    <name evidence="9" type="ORF">ACFYKT_08895</name>
</gene>
<dbReference type="PANTHER" id="PTHR40074:SF2">
    <property type="entry name" value="O-ACETYLTRANSFERASE WECH"/>
    <property type="match status" value="1"/>
</dbReference>
<keyword evidence="5 7" id="KW-1133">Transmembrane helix</keyword>
<feature type="domain" description="Acyltransferase 3" evidence="8">
    <location>
        <begin position="7"/>
        <end position="351"/>
    </location>
</feature>
<name>A0ABW6JX81_9BACI</name>
<feature type="transmembrane region" description="Helical" evidence="7">
    <location>
        <begin position="91"/>
        <end position="109"/>
    </location>
</feature>
<keyword evidence="9" id="KW-0012">Acyltransferase</keyword>
<feature type="transmembrane region" description="Helical" evidence="7">
    <location>
        <begin position="267"/>
        <end position="287"/>
    </location>
</feature>